<dbReference type="Proteomes" id="UP001597045">
    <property type="component" value="Unassembled WGS sequence"/>
</dbReference>
<reference evidence="2" key="1">
    <citation type="journal article" date="2019" name="Int. J. Syst. Evol. Microbiol.">
        <title>The Global Catalogue of Microorganisms (GCM) 10K type strain sequencing project: providing services to taxonomists for standard genome sequencing and annotation.</title>
        <authorList>
            <consortium name="The Broad Institute Genomics Platform"/>
            <consortium name="The Broad Institute Genome Sequencing Center for Infectious Disease"/>
            <person name="Wu L."/>
            <person name="Ma J."/>
        </authorList>
    </citation>
    <scope>NUCLEOTIDE SEQUENCE [LARGE SCALE GENOMIC DNA]</scope>
    <source>
        <strain evidence="2">JCM 31486</strain>
    </source>
</reference>
<comment type="caution">
    <text evidence="1">The sequence shown here is derived from an EMBL/GenBank/DDBJ whole genome shotgun (WGS) entry which is preliminary data.</text>
</comment>
<dbReference type="EMBL" id="JBHTIS010000665">
    <property type="protein sequence ID" value="MFD1046466.1"/>
    <property type="molecule type" value="Genomic_DNA"/>
</dbReference>
<accession>A0ABW3M8L0</accession>
<name>A0ABW3M8L0_9PSEU</name>
<sequence length="74" mass="7865">MIESSATSTSDVRWGPKLWGTLVVLCGALFLDALDISGNGVEIGGVDMPLGTDADVTRNVTVSNNHLYALPREF</sequence>
<feature type="non-terminal residue" evidence="1">
    <location>
        <position position="74"/>
    </location>
</feature>
<evidence type="ECO:0000313" key="1">
    <source>
        <dbReference type="EMBL" id="MFD1046466.1"/>
    </source>
</evidence>
<gene>
    <name evidence="1" type="ORF">ACFQ1S_13340</name>
</gene>
<keyword evidence="2" id="KW-1185">Reference proteome</keyword>
<proteinExistence type="predicted"/>
<organism evidence="1 2">
    <name type="scientific">Kibdelosporangium lantanae</name>
    <dbReference type="NCBI Taxonomy" id="1497396"/>
    <lineage>
        <taxon>Bacteria</taxon>
        <taxon>Bacillati</taxon>
        <taxon>Actinomycetota</taxon>
        <taxon>Actinomycetes</taxon>
        <taxon>Pseudonocardiales</taxon>
        <taxon>Pseudonocardiaceae</taxon>
        <taxon>Kibdelosporangium</taxon>
    </lineage>
</organism>
<evidence type="ECO:0000313" key="2">
    <source>
        <dbReference type="Proteomes" id="UP001597045"/>
    </source>
</evidence>
<protein>
    <submittedName>
        <fullName evidence="1">Uncharacterized protein</fullName>
    </submittedName>
</protein>